<evidence type="ECO:0000313" key="2">
    <source>
        <dbReference type="EMBL" id="APC00170.1"/>
    </source>
</evidence>
<organism evidence="2 3">
    <name type="scientific">Polynucleobacter asymbioticus</name>
    <dbReference type="NCBI Taxonomy" id="576611"/>
    <lineage>
        <taxon>Bacteria</taxon>
        <taxon>Pseudomonadati</taxon>
        <taxon>Pseudomonadota</taxon>
        <taxon>Betaproteobacteria</taxon>
        <taxon>Burkholderiales</taxon>
        <taxon>Burkholderiaceae</taxon>
        <taxon>Polynucleobacter</taxon>
    </lineage>
</organism>
<reference evidence="2" key="1">
    <citation type="journal article" date="2017" name="Appl. Environ. Microbiol.">
        <title>Microdiversification of a pelagic Polynucleobacter species is mainly driven by acquisition of genomic islands from a partially interspecific gene pool.</title>
        <authorList>
            <person name="Hoetzinger M."/>
            <person name="Hahn M.W."/>
            <person name="Jezberova J."/>
            <person name="Schmidt J."/>
            <person name="Koll U."/>
        </authorList>
    </citation>
    <scope>NUCLEOTIDE SEQUENCE</scope>
    <source>
        <strain evidence="2">MWH-RechtKol4</strain>
    </source>
</reference>
<dbReference type="InterPro" id="IPR027417">
    <property type="entry name" value="P-loop_NTPase"/>
</dbReference>
<dbReference type="SUPFAM" id="SSF52540">
    <property type="entry name" value="P-loop containing nucleoside triphosphate hydrolases"/>
    <property type="match status" value="1"/>
</dbReference>
<protein>
    <recommendedName>
        <fullName evidence="1">Endonuclease GajA/Old nuclease/RecF-like AAA domain-containing protein</fullName>
    </recommendedName>
</protein>
<dbReference type="Pfam" id="PF13175">
    <property type="entry name" value="AAA_15"/>
    <property type="match status" value="2"/>
</dbReference>
<name>A0AAC9IQX1_9BURK</name>
<feature type="domain" description="Endonuclease GajA/Old nuclease/RecF-like AAA" evidence="1">
    <location>
        <begin position="1"/>
        <end position="134"/>
    </location>
</feature>
<sequence length="641" mass="72091">MKLQHIAIKNFRSIEDVAVDFGSPMAVILVGMNESGKSNILQAMHLLSSEVKPSPKDVRIPRSKDGPIDEAYIKFRFLLGLDASSELTNSLLKELIAHSKDEPIVEKSGKLLSLKDYLQHKQEVIYVVDMIKSTKTLRYFSEPKGSKALKDWVIVKDDVPPGATVQVFEGSVTPIQAGQIIHTSSLVDSTPSWCESLTIALLDDFIGRQLIAFAKPNLPASILWDYQKENILPSEIDIEGFAANPDSCIPLKNIFELAGEEEIGKCLRDNRTLGIHHFKALLNRISEKATSYIREAWKDHKDLSIKLEPNGPSITISISDAETGFSFEQRSDGFKRFTTFLLLVAARVRTNDIENTLLLLDEPEISLHPSGIRNMRDELFRIAQTNYVVIATHSPFMIDRDEFSRNRIVSKKKEVTRIEGMGDSSRMYEEEVLLSALGTSVFEIVKTQNVIFEGWRDKKLFEVFRASLKAGDECWNLLEFGFCHAQGVKDIKNLSPFFQVCDRNLLIVTDSDATALQRKQEHEKERGHGRWITYSDIFLDGPTPETAEDFVIRKSLAAAALVANAKIGAEVHLKPADIPDIQRAEYVKSVANATLPNSEASKKWLDHWKSAVFDNLKITETEVRLRLAAKAILTNIVMPRI</sequence>
<gene>
    <name evidence="2" type="ORF">AOC25_00245</name>
</gene>
<dbReference type="PANTHER" id="PTHR43581">
    <property type="entry name" value="ATP/GTP PHOSPHATASE"/>
    <property type="match status" value="1"/>
</dbReference>
<dbReference type="InterPro" id="IPR041685">
    <property type="entry name" value="AAA_GajA/Old/RecF-like"/>
</dbReference>
<accession>A0AAC9IQX1</accession>
<dbReference type="RefSeq" id="WP_071538473.1">
    <property type="nucleotide sequence ID" value="NZ_CP015016.1"/>
</dbReference>
<dbReference type="AlphaFoldDB" id="A0AAC9IQX1"/>
<evidence type="ECO:0000313" key="3">
    <source>
        <dbReference type="Proteomes" id="UP000182060"/>
    </source>
</evidence>
<dbReference type="Gene3D" id="3.40.50.300">
    <property type="entry name" value="P-loop containing nucleotide triphosphate hydrolases"/>
    <property type="match status" value="2"/>
</dbReference>
<proteinExistence type="predicted"/>
<dbReference type="Proteomes" id="UP000182060">
    <property type="component" value="Chromosome"/>
</dbReference>
<feature type="domain" description="Endonuclease GajA/Old nuclease/RecF-like AAA" evidence="1">
    <location>
        <begin position="253"/>
        <end position="398"/>
    </location>
</feature>
<dbReference type="InterPro" id="IPR051396">
    <property type="entry name" value="Bact_Antivir_Def_Nuclease"/>
</dbReference>
<evidence type="ECO:0000259" key="1">
    <source>
        <dbReference type="Pfam" id="PF13175"/>
    </source>
</evidence>
<dbReference type="PANTHER" id="PTHR43581:SF4">
    <property type="entry name" value="ATP_GTP PHOSPHATASE"/>
    <property type="match status" value="1"/>
</dbReference>
<dbReference type="EMBL" id="CP015017">
    <property type="protein sequence ID" value="APC00170.1"/>
    <property type="molecule type" value="Genomic_DNA"/>
</dbReference>